<evidence type="ECO:0000313" key="1">
    <source>
        <dbReference type="EMBL" id="OJI84091.1"/>
    </source>
</evidence>
<sequence length="106" mass="11972">MTRNEACNHTQWSSFKKAIKVQPSRYRRSFLTSGFLPASLSVPCLFDPNAFICRTTGGFFDRQPPVPKRAERYLNSTINLGASEERYVEGNSLEISHVSEHMACNA</sequence>
<gene>
    <name evidence="1" type="ORF">ASPTUDRAFT_43056</name>
</gene>
<name>A0A1L9N4H3_ASPTC</name>
<proteinExistence type="predicted"/>
<organism evidence="1 2">
    <name type="scientific">Aspergillus tubingensis (strain CBS 134.48)</name>
    <dbReference type="NCBI Taxonomy" id="767770"/>
    <lineage>
        <taxon>Eukaryota</taxon>
        <taxon>Fungi</taxon>
        <taxon>Dikarya</taxon>
        <taxon>Ascomycota</taxon>
        <taxon>Pezizomycotina</taxon>
        <taxon>Eurotiomycetes</taxon>
        <taxon>Eurotiomycetidae</taxon>
        <taxon>Eurotiales</taxon>
        <taxon>Aspergillaceae</taxon>
        <taxon>Aspergillus</taxon>
        <taxon>Aspergillus subgen. Circumdati</taxon>
    </lineage>
</organism>
<dbReference type="EMBL" id="KV878203">
    <property type="protein sequence ID" value="OJI84091.1"/>
    <property type="molecule type" value="Genomic_DNA"/>
</dbReference>
<dbReference type="Proteomes" id="UP000184304">
    <property type="component" value="Unassembled WGS sequence"/>
</dbReference>
<reference evidence="2" key="1">
    <citation type="journal article" date="2017" name="Genome Biol.">
        <title>Comparative genomics reveals high biological diversity and specific adaptations in the industrially and medically important fungal genus Aspergillus.</title>
        <authorList>
            <person name="de Vries R.P."/>
            <person name="Riley R."/>
            <person name="Wiebenga A."/>
            <person name="Aguilar-Osorio G."/>
            <person name="Amillis S."/>
            <person name="Uchima C.A."/>
            <person name="Anderluh G."/>
            <person name="Asadollahi M."/>
            <person name="Askin M."/>
            <person name="Barry K."/>
            <person name="Battaglia E."/>
            <person name="Bayram O."/>
            <person name="Benocci T."/>
            <person name="Braus-Stromeyer S.A."/>
            <person name="Caldana C."/>
            <person name="Canovas D."/>
            <person name="Cerqueira G.C."/>
            <person name="Chen F."/>
            <person name="Chen W."/>
            <person name="Choi C."/>
            <person name="Clum A."/>
            <person name="Dos Santos R.A."/>
            <person name="Damasio A.R."/>
            <person name="Diallinas G."/>
            <person name="Emri T."/>
            <person name="Fekete E."/>
            <person name="Flipphi M."/>
            <person name="Freyberg S."/>
            <person name="Gallo A."/>
            <person name="Gournas C."/>
            <person name="Habgood R."/>
            <person name="Hainaut M."/>
            <person name="Harispe M.L."/>
            <person name="Henrissat B."/>
            <person name="Hilden K.S."/>
            <person name="Hope R."/>
            <person name="Hossain A."/>
            <person name="Karabika E."/>
            <person name="Karaffa L."/>
            <person name="Karanyi Z."/>
            <person name="Krasevec N."/>
            <person name="Kuo A."/>
            <person name="Kusch H."/>
            <person name="LaButti K."/>
            <person name="Lagendijk E.L."/>
            <person name="Lapidus A."/>
            <person name="Levasseur A."/>
            <person name="Lindquist E."/>
            <person name="Lipzen A."/>
            <person name="Logrieco A.F."/>
            <person name="MacCabe A."/>
            <person name="Maekelae M.R."/>
            <person name="Malavazi I."/>
            <person name="Melin P."/>
            <person name="Meyer V."/>
            <person name="Mielnichuk N."/>
            <person name="Miskei M."/>
            <person name="Molnar A.P."/>
            <person name="Mule G."/>
            <person name="Ngan C.Y."/>
            <person name="Orejas M."/>
            <person name="Orosz E."/>
            <person name="Ouedraogo J.P."/>
            <person name="Overkamp K.M."/>
            <person name="Park H.-S."/>
            <person name="Perrone G."/>
            <person name="Piumi F."/>
            <person name="Punt P.J."/>
            <person name="Ram A.F."/>
            <person name="Ramon A."/>
            <person name="Rauscher S."/>
            <person name="Record E."/>
            <person name="Riano-Pachon D.M."/>
            <person name="Robert V."/>
            <person name="Roehrig J."/>
            <person name="Ruller R."/>
            <person name="Salamov A."/>
            <person name="Salih N.S."/>
            <person name="Samson R.A."/>
            <person name="Sandor E."/>
            <person name="Sanguinetti M."/>
            <person name="Schuetze T."/>
            <person name="Sepcic K."/>
            <person name="Shelest E."/>
            <person name="Sherlock G."/>
            <person name="Sophianopoulou V."/>
            <person name="Squina F.M."/>
            <person name="Sun H."/>
            <person name="Susca A."/>
            <person name="Todd R.B."/>
            <person name="Tsang A."/>
            <person name="Unkles S.E."/>
            <person name="van de Wiele N."/>
            <person name="van Rossen-Uffink D."/>
            <person name="Oliveira J.V."/>
            <person name="Vesth T.C."/>
            <person name="Visser J."/>
            <person name="Yu J.-H."/>
            <person name="Zhou M."/>
            <person name="Andersen M.R."/>
            <person name="Archer D.B."/>
            <person name="Baker S.E."/>
            <person name="Benoit I."/>
            <person name="Brakhage A.A."/>
            <person name="Braus G.H."/>
            <person name="Fischer R."/>
            <person name="Frisvad J.C."/>
            <person name="Goldman G.H."/>
            <person name="Houbraken J."/>
            <person name="Oakley B."/>
            <person name="Pocsi I."/>
            <person name="Scazzocchio C."/>
            <person name="Seiboth B."/>
            <person name="vanKuyk P.A."/>
            <person name="Wortman J."/>
            <person name="Dyer P.S."/>
            <person name="Grigoriev I.V."/>
        </authorList>
    </citation>
    <scope>NUCLEOTIDE SEQUENCE [LARGE SCALE GENOMIC DNA]</scope>
    <source>
        <strain evidence="2">CBS 134.48</strain>
    </source>
</reference>
<accession>A0A1L9N4H3</accession>
<dbReference type="VEuPathDB" id="FungiDB:ASPTUDRAFT_43056"/>
<evidence type="ECO:0000313" key="2">
    <source>
        <dbReference type="Proteomes" id="UP000184304"/>
    </source>
</evidence>
<protein>
    <submittedName>
        <fullName evidence="1">Uncharacterized protein</fullName>
    </submittedName>
</protein>
<keyword evidence="2" id="KW-1185">Reference proteome</keyword>
<dbReference type="AlphaFoldDB" id="A0A1L9N4H3"/>